<evidence type="ECO:0000313" key="9">
    <source>
        <dbReference type="EMBL" id="CAD6333219.1"/>
    </source>
</evidence>
<evidence type="ECO:0000259" key="8">
    <source>
        <dbReference type="Pfam" id="PF08100"/>
    </source>
</evidence>
<comment type="subunit">
    <text evidence="1">Homodimer.</text>
</comment>
<dbReference type="PROSITE" id="PS51683">
    <property type="entry name" value="SAM_OMT_II"/>
    <property type="match status" value="1"/>
</dbReference>
<feature type="domain" description="O-methyltransferase C-terminal" evidence="7">
    <location>
        <begin position="136"/>
        <end position="343"/>
    </location>
</feature>
<dbReference type="GO" id="GO:0032259">
    <property type="term" value="P:methylation"/>
    <property type="evidence" value="ECO:0007669"/>
    <property type="project" value="UniProtKB-KW"/>
</dbReference>
<evidence type="ECO:0000256" key="4">
    <source>
        <dbReference type="ARBA" id="ARBA00022691"/>
    </source>
</evidence>
<reference evidence="9" key="1">
    <citation type="submission" date="2020-10" db="EMBL/GenBank/DDBJ databases">
        <authorList>
            <person name="Han B."/>
            <person name="Lu T."/>
            <person name="Zhao Q."/>
            <person name="Huang X."/>
            <person name="Zhao Y."/>
        </authorList>
    </citation>
    <scope>NUCLEOTIDE SEQUENCE</scope>
</reference>
<dbReference type="InterPro" id="IPR036388">
    <property type="entry name" value="WH-like_DNA-bd_sf"/>
</dbReference>
<dbReference type="Gene3D" id="3.40.50.150">
    <property type="entry name" value="Vaccinia Virus protein VP39"/>
    <property type="match status" value="1"/>
</dbReference>
<dbReference type="Proteomes" id="UP000604825">
    <property type="component" value="Unassembled WGS sequence"/>
</dbReference>
<comment type="similarity">
    <text evidence="5">Belongs to the class I-like SAM-binding methyltransferase superfamily. Cation-independent O-methyltransferase family.</text>
</comment>
<dbReference type="InterPro" id="IPR012967">
    <property type="entry name" value="COMT_dimerisation"/>
</dbReference>
<dbReference type="InterPro" id="IPR029063">
    <property type="entry name" value="SAM-dependent_MTases_sf"/>
</dbReference>
<feature type="active site" description="Proton acceptor" evidence="6">
    <location>
        <position position="266"/>
    </location>
</feature>
<evidence type="ECO:0000259" key="7">
    <source>
        <dbReference type="Pfam" id="PF00891"/>
    </source>
</evidence>
<dbReference type="Pfam" id="PF08100">
    <property type="entry name" value="Dimerisation"/>
    <property type="match status" value="1"/>
</dbReference>
<dbReference type="AlphaFoldDB" id="A0A811RVD2"/>
<dbReference type="FunFam" id="1.10.10.10:FF:000292">
    <property type="entry name" value="O-methyltransferase ZRP4"/>
    <property type="match status" value="1"/>
</dbReference>
<accession>A0A811RVD2</accession>
<evidence type="ECO:0000256" key="2">
    <source>
        <dbReference type="ARBA" id="ARBA00022603"/>
    </source>
</evidence>
<dbReference type="EMBL" id="CAJGYO010000017">
    <property type="protein sequence ID" value="CAD6333219.1"/>
    <property type="molecule type" value="Genomic_DNA"/>
</dbReference>
<dbReference type="Gene3D" id="1.10.10.10">
    <property type="entry name" value="Winged helix-like DNA-binding domain superfamily/Winged helix DNA-binding domain"/>
    <property type="match status" value="1"/>
</dbReference>
<keyword evidence="3" id="KW-0808">Transferase</keyword>
<dbReference type="GO" id="GO:0046983">
    <property type="term" value="F:protein dimerization activity"/>
    <property type="evidence" value="ECO:0007669"/>
    <property type="project" value="InterPro"/>
</dbReference>
<evidence type="ECO:0000256" key="3">
    <source>
        <dbReference type="ARBA" id="ARBA00022679"/>
    </source>
</evidence>
<name>A0A811RVD2_9POAL</name>
<proteinExistence type="inferred from homology"/>
<evidence type="ECO:0000256" key="1">
    <source>
        <dbReference type="ARBA" id="ARBA00011738"/>
    </source>
</evidence>
<keyword evidence="2" id="KW-0489">Methyltransferase</keyword>
<protein>
    <recommendedName>
        <fullName evidence="11">O-methyltransferase ZRP4</fullName>
    </recommendedName>
</protein>
<dbReference type="InterPro" id="IPR001077">
    <property type="entry name" value="COMT_C"/>
</dbReference>
<dbReference type="SUPFAM" id="SSF53335">
    <property type="entry name" value="S-adenosyl-L-methionine-dependent methyltransferases"/>
    <property type="match status" value="1"/>
</dbReference>
<dbReference type="PANTHER" id="PTHR11746">
    <property type="entry name" value="O-METHYLTRANSFERASE"/>
    <property type="match status" value="1"/>
</dbReference>
<feature type="domain" description="O-methyltransferase dimerisation" evidence="8">
    <location>
        <begin position="21"/>
        <end position="111"/>
    </location>
</feature>
<dbReference type="Pfam" id="PF00891">
    <property type="entry name" value="Methyltransf_2"/>
    <property type="match status" value="1"/>
</dbReference>
<organism evidence="9 10">
    <name type="scientific">Miscanthus lutarioriparius</name>
    <dbReference type="NCBI Taxonomy" id="422564"/>
    <lineage>
        <taxon>Eukaryota</taxon>
        <taxon>Viridiplantae</taxon>
        <taxon>Streptophyta</taxon>
        <taxon>Embryophyta</taxon>
        <taxon>Tracheophyta</taxon>
        <taxon>Spermatophyta</taxon>
        <taxon>Magnoliopsida</taxon>
        <taxon>Liliopsida</taxon>
        <taxon>Poales</taxon>
        <taxon>Poaceae</taxon>
        <taxon>PACMAD clade</taxon>
        <taxon>Panicoideae</taxon>
        <taxon>Andropogonodae</taxon>
        <taxon>Andropogoneae</taxon>
        <taxon>Saccharinae</taxon>
        <taxon>Miscanthus</taxon>
    </lineage>
</organism>
<evidence type="ECO:0000256" key="5">
    <source>
        <dbReference type="ARBA" id="ARBA00038277"/>
    </source>
</evidence>
<dbReference type="SUPFAM" id="SSF46785">
    <property type="entry name" value="Winged helix' DNA-binding domain"/>
    <property type="match status" value="1"/>
</dbReference>
<evidence type="ECO:0000313" key="10">
    <source>
        <dbReference type="Proteomes" id="UP000604825"/>
    </source>
</evidence>
<dbReference type="InterPro" id="IPR036390">
    <property type="entry name" value="WH_DNA-bd_sf"/>
</dbReference>
<keyword evidence="4" id="KW-0949">S-adenosyl-L-methionine</keyword>
<evidence type="ECO:0000256" key="6">
    <source>
        <dbReference type="PIRSR" id="PIRSR005739-1"/>
    </source>
</evidence>
<dbReference type="OrthoDB" id="757282at2759"/>
<keyword evidence="10" id="KW-1185">Reference proteome</keyword>
<sequence>MALTTSTNNNQALLDAQLELWHTTFAYMKSMALKSALDLGIADAIHSHGGNATLAQIGSRAMPTLHQSKIPCLRRLMRVLTATGIFSAAHHDDAGGSELVYGLTPASQLLVGGSSSLTPFLSLVLHGIFVSPFLGLGTWFQQEHSDPSLFEMTHGQTAWDLNHHNPAFGQLFNQGMVCDSSFIMDIVVNECGDVFWGLSSIVDVAGGFGGAAMAISTAFPHVQCSVLDLPHVAANAPASTSVKYIAGDMFENIPPADAVFLKWVLHDWGDADCIKILKNCKKAIPPRDAGGKVIILDMVIGGQSSNIKHKETQVLFDLYIMFINGVERDEQEWKKIIFEAGFSDYKIIPVLGVRSIIEVYP</sequence>
<comment type="caution">
    <text evidence="9">The sequence shown here is derived from an EMBL/GenBank/DDBJ whole genome shotgun (WGS) entry which is preliminary data.</text>
</comment>
<dbReference type="GO" id="GO:0030187">
    <property type="term" value="P:melatonin biosynthetic process"/>
    <property type="evidence" value="ECO:0007669"/>
    <property type="project" value="UniProtKB-ARBA"/>
</dbReference>
<gene>
    <name evidence="9" type="ORF">NCGR_LOCUS57317</name>
</gene>
<evidence type="ECO:0008006" key="11">
    <source>
        <dbReference type="Google" id="ProtNLM"/>
    </source>
</evidence>
<dbReference type="InterPro" id="IPR016461">
    <property type="entry name" value="COMT-like"/>
</dbReference>
<dbReference type="FunFam" id="3.40.50.150:FF:000057">
    <property type="entry name" value="O-methyltransferase ZRP4"/>
    <property type="match status" value="1"/>
</dbReference>
<dbReference type="GO" id="GO:0017096">
    <property type="term" value="F:acetylserotonin O-methyltransferase activity"/>
    <property type="evidence" value="ECO:0007669"/>
    <property type="project" value="UniProtKB-ARBA"/>
</dbReference>
<dbReference type="PIRSF" id="PIRSF005739">
    <property type="entry name" value="O-mtase"/>
    <property type="match status" value="1"/>
</dbReference>